<dbReference type="OrthoDB" id="659320at2"/>
<protein>
    <submittedName>
        <fullName evidence="1">DUF4279 domain-containing protein</fullName>
    </submittedName>
</protein>
<gene>
    <name evidence="1" type="ORF">EU557_03820</name>
</gene>
<dbReference type="AlphaFoldDB" id="A0A4Z0MUB9"/>
<accession>A0A4Z0MUB9</accession>
<name>A0A4Z0MUB9_9BACT</name>
<dbReference type="RefSeq" id="WP_135529072.1">
    <property type="nucleotide sequence ID" value="NZ_SRKZ01000001.1"/>
</dbReference>
<sequence>MTKLYIKMTVQQIKQLLAQELANPTFGLTQRFLVVHRILYEEDLPVILRIVETAVGFVTAYLAVEKHRFYLATGIDTTAAKIIWVNTEDFHDIWLRATSEELTSAQMLMLTSLTPIRQYTKGDIRRKSINHSHSAIYFQPDQQPDTFENHLCNLLDLLEQDVEGIQALAVQTECVIRVASYFHNGNGMLGGHFIDAPTLKRISNLAVSIDFDLYAEGNSYLNE</sequence>
<dbReference type="Pfam" id="PF14106">
    <property type="entry name" value="DUF4279"/>
    <property type="match status" value="1"/>
</dbReference>
<reference evidence="1 2" key="1">
    <citation type="submission" date="2019-04" db="EMBL/GenBank/DDBJ databases">
        <authorList>
            <person name="Feng G."/>
            <person name="Zhang J."/>
            <person name="Zhu H."/>
        </authorList>
    </citation>
    <scope>NUCLEOTIDE SEQUENCE [LARGE SCALE GENOMIC DNA]</scope>
    <source>
        <strain evidence="1 2">JCM 19491</strain>
    </source>
</reference>
<dbReference type="EMBL" id="SRKZ01000001">
    <property type="protein sequence ID" value="TGD82916.1"/>
    <property type="molecule type" value="Genomic_DNA"/>
</dbReference>
<dbReference type="Proteomes" id="UP000298284">
    <property type="component" value="Unassembled WGS sequence"/>
</dbReference>
<proteinExistence type="predicted"/>
<keyword evidence="2" id="KW-1185">Reference proteome</keyword>
<dbReference type="InterPro" id="IPR025459">
    <property type="entry name" value="DUF4279"/>
</dbReference>
<evidence type="ECO:0000313" key="1">
    <source>
        <dbReference type="EMBL" id="TGD82916.1"/>
    </source>
</evidence>
<evidence type="ECO:0000313" key="2">
    <source>
        <dbReference type="Proteomes" id="UP000298284"/>
    </source>
</evidence>
<comment type="caution">
    <text evidence="1">The sequence shown here is derived from an EMBL/GenBank/DDBJ whole genome shotgun (WGS) entry which is preliminary data.</text>
</comment>
<organism evidence="1 2">
    <name type="scientific">Hymenobacter wooponensis</name>
    <dbReference type="NCBI Taxonomy" id="1525360"/>
    <lineage>
        <taxon>Bacteria</taxon>
        <taxon>Pseudomonadati</taxon>
        <taxon>Bacteroidota</taxon>
        <taxon>Cytophagia</taxon>
        <taxon>Cytophagales</taxon>
        <taxon>Hymenobacteraceae</taxon>
        <taxon>Hymenobacter</taxon>
    </lineage>
</organism>